<dbReference type="CDD" id="cd00495">
    <property type="entry name" value="Ribosomal_L25_TL5_CTC"/>
    <property type="match status" value="1"/>
</dbReference>
<keyword evidence="9" id="KW-1185">Reference proteome</keyword>
<dbReference type="Gene3D" id="2.40.240.10">
    <property type="entry name" value="Ribosomal Protein L25, Chain P"/>
    <property type="match status" value="1"/>
</dbReference>
<proteinExistence type="inferred from homology"/>
<dbReference type="EMBL" id="JQCR01000003">
    <property type="protein sequence ID" value="KGE17701.1"/>
    <property type="molecule type" value="Genomic_DNA"/>
</dbReference>
<dbReference type="HAMAP" id="MF_01334">
    <property type="entry name" value="Ribosomal_bL25_CTC"/>
    <property type="match status" value="1"/>
</dbReference>
<evidence type="ECO:0000256" key="5">
    <source>
        <dbReference type="HAMAP-Rule" id="MF_01334"/>
    </source>
</evidence>
<comment type="subunit">
    <text evidence="5">Part of the 50S ribosomal subunit; part of the 5S rRNA/L5/L18/L25 subcomplex. Contacts the 5S rRNA. Binds to the 5S rRNA independently of L5 and L18.</text>
</comment>
<dbReference type="Pfam" id="PF14693">
    <property type="entry name" value="Ribosomal_TL5_C"/>
    <property type="match status" value="1"/>
</dbReference>
<dbReference type="SUPFAM" id="SSF50715">
    <property type="entry name" value="Ribosomal protein L25-like"/>
    <property type="match status" value="1"/>
</dbReference>
<dbReference type="InterPro" id="IPR020930">
    <property type="entry name" value="Ribosomal_uL5_bac-type"/>
</dbReference>
<dbReference type="GO" id="GO:0022625">
    <property type="term" value="C:cytosolic large ribosomal subunit"/>
    <property type="evidence" value="ECO:0007669"/>
    <property type="project" value="TreeGrafter"/>
</dbReference>
<dbReference type="InterPro" id="IPR001021">
    <property type="entry name" value="Ribosomal_bL25_long"/>
</dbReference>
<dbReference type="GO" id="GO:0003735">
    <property type="term" value="F:structural constituent of ribosome"/>
    <property type="evidence" value="ECO:0007669"/>
    <property type="project" value="InterPro"/>
</dbReference>
<sequence length="212" mass="23514">MKFDKNLWSKESGNQKMSKFIQLDKRTGETKSQKSQARKLGRIPAVLYGIGKDTLNVEVNEKEMLDILKKNPRAILQGKTADEKVMPIVIQNIQKDSLSGKILHIDFQHVNMTISMDSKVTIHFAGEAIGLKSGGVMQVELYEVEVRCMPDVLPTSMEVDISGLDAGDQLLVSDLIFQDGIEVLTDPSTVMIQIKIMHEDVEEPAATEATTA</sequence>
<evidence type="ECO:0000259" key="6">
    <source>
        <dbReference type="Pfam" id="PF01386"/>
    </source>
</evidence>
<comment type="similarity">
    <text evidence="5">Belongs to the bacterial ribosomal protein bL25 family. CTC subfamily.</text>
</comment>
<gene>
    <name evidence="5" type="primary">rplY</name>
    <name evidence="5" type="synonym">ctc</name>
    <name evidence="8" type="ORF">PWYN_24325</name>
</gene>
<reference evidence="8 9" key="2">
    <citation type="submission" date="2014-10" db="EMBL/GenBank/DDBJ databases">
        <title>Comparative genomics of the Paenibacillus odorifer group.</title>
        <authorList>
            <person name="Tsai Y.-C."/>
            <person name="Martin N."/>
            <person name="Korlach J."/>
            <person name="Wiedmann M."/>
        </authorList>
    </citation>
    <scope>NUCLEOTIDE SEQUENCE [LARGE SCALE GENOMIC DNA]</scope>
    <source>
        <strain evidence="8 9">DSM 18334</strain>
    </source>
</reference>
<keyword evidence="4 5" id="KW-0687">Ribonucleoprotein</keyword>
<feature type="domain" description="Large ribosomal subunit protein bL25 L25" evidence="6">
    <location>
        <begin position="22"/>
        <end position="107"/>
    </location>
</feature>
<comment type="caution">
    <text evidence="8">The sequence shown here is derived from an EMBL/GenBank/DDBJ whole genome shotgun (WGS) entry which is preliminary data.</text>
</comment>
<name>A0A098M6R1_9BACL</name>
<dbReference type="InterPro" id="IPR011035">
    <property type="entry name" value="Ribosomal_bL25/Gln-tRNA_synth"/>
</dbReference>
<dbReference type="InterPro" id="IPR037121">
    <property type="entry name" value="Ribosomal_bL25_C"/>
</dbReference>
<keyword evidence="2 5" id="KW-0694">RNA-binding</keyword>
<dbReference type="InterPro" id="IPR020057">
    <property type="entry name" value="Ribosomal_bL25_b-dom"/>
</dbReference>
<dbReference type="GO" id="GO:0006412">
    <property type="term" value="P:translation"/>
    <property type="evidence" value="ECO:0007669"/>
    <property type="project" value="UniProtKB-UniRule"/>
</dbReference>
<organism evidence="8 9">
    <name type="scientific">Paenibacillus wynnii</name>
    <dbReference type="NCBI Taxonomy" id="268407"/>
    <lineage>
        <taxon>Bacteria</taxon>
        <taxon>Bacillati</taxon>
        <taxon>Bacillota</taxon>
        <taxon>Bacilli</taxon>
        <taxon>Bacillales</taxon>
        <taxon>Paenibacillaceae</taxon>
        <taxon>Paenibacillus</taxon>
    </lineage>
</organism>
<keyword evidence="3 5" id="KW-0689">Ribosomal protein</keyword>
<dbReference type="InterPro" id="IPR029751">
    <property type="entry name" value="Ribosomal_L25_dom"/>
</dbReference>
<dbReference type="Pfam" id="PF01386">
    <property type="entry name" value="Ribosomal_L25p"/>
    <property type="match status" value="1"/>
</dbReference>
<dbReference type="PANTHER" id="PTHR33284:SF1">
    <property type="entry name" value="RIBOSOMAL PROTEIN L25_GLN-TRNA SYNTHETASE, ANTI-CODON-BINDING DOMAIN-CONTAINING PROTEIN"/>
    <property type="match status" value="1"/>
</dbReference>
<accession>A0A098M6R1</accession>
<reference evidence="8 9" key="1">
    <citation type="submission" date="2014-08" db="EMBL/GenBank/DDBJ databases">
        <authorList>
            <person name="den Bakker H.C."/>
        </authorList>
    </citation>
    <scope>NUCLEOTIDE SEQUENCE [LARGE SCALE GENOMIC DNA]</scope>
    <source>
        <strain evidence="8 9">DSM 18334</strain>
    </source>
</reference>
<evidence type="ECO:0000313" key="8">
    <source>
        <dbReference type="EMBL" id="KGE17701.1"/>
    </source>
</evidence>
<evidence type="ECO:0000256" key="3">
    <source>
        <dbReference type="ARBA" id="ARBA00022980"/>
    </source>
</evidence>
<protein>
    <recommendedName>
        <fullName evidence="5">Large ribosomal subunit protein bL25</fullName>
    </recommendedName>
    <alternativeName>
        <fullName evidence="5">General stress protein CTC</fullName>
    </alternativeName>
</protein>
<dbReference type="InterPro" id="IPR020056">
    <property type="entry name" value="Rbsml_bL25/Gln-tRNA_synth_N"/>
</dbReference>
<evidence type="ECO:0000256" key="2">
    <source>
        <dbReference type="ARBA" id="ARBA00022884"/>
    </source>
</evidence>
<dbReference type="Gene3D" id="2.170.120.20">
    <property type="entry name" value="Ribosomal protein L25, beta domain"/>
    <property type="match status" value="1"/>
</dbReference>
<evidence type="ECO:0000313" key="9">
    <source>
        <dbReference type="Proteomes" id="UP000029734"/>
    </source>
</evidence>
<dbReference type="GO" id="GO:0008097">
    <property type="term" value="F:5S rRNA binding"/>
    <property type="evidence" value="ECO:0007669"/>
    <property type="project" value="InterPro"/>
</dbReference>
<keyword evidence="1 5" id="KW-0699">rRNA-binding</keyword>
<comment type="function">
    <text evidence="5">This is one of the proteins that binds to the 5S RNA in the ribosome where it forms part of the central protuberance.</text>
</comment>
<dbReference type="AlphaFoldDB" id="A0A098M6R1"/>
<evidence type="ECO:0000259" key="7">
    <source>
        <dbReference type="Pfam" id="PF14693"/>
    </source>
</evidence>
<evidence type="ECO:0000256" key="4">
    <source>
        <dbReference type="ARBA" id="ARBA00023274"/>
    </source>
</evidence>
<dbReference type="eggNOG" id="COG1825">
    <property type="taxonomic scope" value="Bacteria"/>
</dbReference>
<dbReference type="Proteomes" id="UP000029734">
    <property type="component" value="Unassembled WGS sequence"/>
</dbReference>
<evidence type="ECO:0000256" key="1">
    <source>
        <dbReference type="ARBA" id="ARBA00022730"/>
    </source>
</evidence>
<dbReference type="PANTHER" id="PTHR33284">
    <property type="entry name" value="RIBOSOMAL PROTEIN L25/GLN-TRNA SYNTHETASE, ANTI-CODON-BINDING DOMAIN-CONTAINING PROTEIN"/>
    <property type="match status" value="1"/>
</dbReference>
<dbReference type="STRING" id="268407.PWYN_24325"/>
<feature type="domain" description="Large ribosomal subunit protein bL25 beta" evidence="7">
    <location>
        <begin position="117"/>
        <end position="195"/>
    </location>
</feature>
<dbReference type="NCBIfam" id="TIGR00731">
    <property type="entry name" value="bL25_bact_ctc"/>
    <property type="match status" value="1"/>
</dbReference>